<keyword evidence="7" id="KW-0270">Exopolysaccharide synthesis</keyword>
<dbReference type="InterPro" id="IPR017475">
    <property type="entry name" value="EPS_sugar_tfrase"/>
</dbReference>
<dbReference type="InterPro" id="IPR003362">
    <property type="entry name" value="Bact_transf"/>
</dbReference>
<evidence type="ECO:0000313" key="10">
    <source>
        <dbReference type="EMBL" id="KWT71930.1"/>
    </source>
</evidence>
<evidence type="ECO:0000256" key="8">
    <source>
        <dbReference type="SAM" id="Phobius"/>
    </source>
</evidence>
<dbReference type="PANTHER" id="PTHR30576:SF21">
    <property type="entry name" value="UDP-GLUCOSE:UNDECAPRENYL-PHOSPHATE GLUCOSE-1-PHOSPHATE TRANSFERASE"/>
    <property type="match status" value="1"/>
</dbReference>
<reference evidence="10 11" key="1">
    <citation type="submission" date="2015-10" db="EMBL/GenBank/DDBJ databases">
        <title>Transcriptomic analysis of a linuron degrading triple-species bacterial consortium.</title>
        <authorList>
            <person name="Albers P."/>
        </authorList>
    </citation>
    <scope>NUCLEOTIDE SEQUENCE [LARGE SCALE GENOMIC DNA]</scope>
    <source>
        <strain evidence="10 11">WDL6</strain>
    </source>
</reference>
<comment type="subcellular location">
    <subcellularLocation>
        <location evidence="1">Membrane</location>
        <topology evidence="1">Multi-pass membrane protein</topology>
    </subcellularLocation>
</comment>
<dbReference type="NCBIfam" id="TIGR03025">
    <property type="entry name" value="EPS_sugtrans"/>
    <property type="match status" value="1"/>
</dbReference>
<dbReference type="NCBIfam" id="TIGR03023">
    <property type="entry name" value="WcaJ_sugtrans"/>
    <property type="match status" value="1"/>
</dbReference>
<dbReference type="PANTHER" id="PTHR30576">
    <property type="entry name" value="COLANIC BIOSYNTHESIS UDP-GLUCOSE LIPID CARRIER TRANSFERASE"/>
    <property type="match status" value="1"/>
</dbReference>
<dbReference type="GO" id="GO:0000271">
    <property type="term" value="P:polysaccharide biosynthetic process"/>
    <property type="evidence" value="ECO:0007669"/>
    <property type="project" value="UniProtKB-KW"/>
</dbReference>
<feature type="domain" description="Bacterial sugar transferase" evidence="9">
    <location>
        <begin position="299"/>
        <end position="480"/>
    </location>
</feature>
<evidence type="ECO:0000256" key="4">
    <source>
        <dbReference type="ARBA" id="ARBA00022692"/>
    </source>
</evidence>
<evidence type="ECO:0000256" key="2">
    <source>
        <dbReference type="ARBA" id="ARBA00006464"/>
    </source>
</evidence>
<dbReference type="PATRIC" id="fig|121290.4.peg.2860"/>
<feature type="transmembrane region" description="Helical" evidence="8">
    <location>
        <begin position="28"/>
        <end position="51"/>
    </location>
</feature>
<evidence type="ECO:0000256" key="3">
    <source>
        <dbReference type="ARBA" id="ARBA00022679"/>
    </source>
</evidence>
<keyword evidence="11" id="KW-1185">Reference proteome</keyword>
<dbReference type="Proteomes" id="UP000059074">
    <property type="component" value="Unassembled WGS sequence"/>
</dbReference>
<dbReference type="GO" id="GO:0089702">
    <property type="term" value="F:undecaprenyl-phosphate glucose phosphotransferase activity"/>
    <property type="evidence" value="ECO:0007669"/>
    <property type="project" value="TreeGrafter"/>
</dbReference>
<dbReference type="GO" id="GO:0016020">
    <property type="term" value="C:membrane"/>
    <property type="evidence" value="ECO:0007669"/>
    <property type="project" value="UniProtKB-SubCell"/>
</dbReference>
<name>A0A109BNV6_HYPSL</name>
<feature type="transmembrane region" description="Helical" evidence="8">
    <location>
        <begin position="104"/>
        <end position="123"/>
    </location>
</feature>
<feature type="transmembrane region" description="Helical" evidence="8">
    <location>
        <begin position="63"/>
        <end position="83"/>
    </location>
</feature>
<accession>A0A109BNV6</accession>
<keyword evidence="4 8" id="KW-0812">Transmembrane</keyword>
<evidence type="ECO:0000256" key="1">
    <source>
        <dbReference type="ARBA" id="ARBA00004141"/>
    </source>
</evidence>
<feature type="transmembrane region" description="Helical" evidence="8">
    <location>
        <begin position="129"/>
        <end position="149"/>
    </location>
</feature>
<evidence type="ECO:0000259" key="9">
    <source>
        <dbReference type="Pfam" id="PF02397"/>
    </source>
</evidence>
<evidence type="ECO:0000256" key="7">
    <source>
        <dbReference type="ARBA" id="ARBA00023169"/>
    </source>
</evidence>
<evidence type="ECO:0000313" key="11">
    <source>
        <dbReference type="Proteomes" id="UP000059074"/>
    </source>
</evidence>
<organism evidence="10 11">
    <name type="scientific">Hyphomicrobium sulfonivorans</name>
    <dbReference type="NCBI Taxonomy" id="121290"/>
    <lineage>
        <taxon>Bacteria</taxon>
        <taxon>Pseudomonadati</taxon>
        <taxon>Pseudomonadota</taxon>
        <taxon>Alphaproteobacteria</taxon>
        <taxon>Hyphomicrobiales</taxon>
        <taxon>Hyphomicrobiaceae</taxon>
        <taxon>Hyphomicrobium</taxon>
    </lineage>
</organism>
<feature type="transmembrane region" description="Helical" evidence="8">
    <location>
        <begin position="301"/>
        <end position="325"/>
    </location>
</feature>
<evidence type="ECO:0000256" key="5">
    <source>
        <dbReference type="ARBA" id="ARBA00022989"/>
    </source>
</evidence>
<gene>
    <name evidence="10" type="ORF">APY04_0213</name>
</gene>
<dbReference type="GO" id="GO:0009242">
    <property type="term" value="P:colanic acid biosynthetic process"/>
    <property type="evidence" value="ECO:0007669"/>
    <property type="project" value="TreeGrafter"/>
</dbReference>
<keyword evidence="6 8" id="KW-0472">Membrane</keyword>
<comment type="caution">
    <text evidence="10">The sequence shown here is derived from an EMBL/GenBank/DDBJ whole genome shotgun (WGS) entry which is preliminary data.</text>
</comment>
<protein>
    <submittedName>
        <fullName evidence="10">Exopolysaccharide production protein Pss</fullName>
    </submittedName>
</protein>
<sequence length="489" mass="54798">MLSMSHTLISRHGAVASQRRRKRLIGELLSVAIAIGDVLCIVAMAVISGVAYHQFVYGGPGDVYSYMRLGGVIATVVVISNLFRGEYQLGNFLSVAPHTRRTLQLWNITFVGLLIVAFIGKVTDDYSRGWLLMYFSTGLAALLVQRLVAVQLVRHYTGSHVIATKRIFLIGNAGEIERFLAEQKPRRGGIEIVGCRFLSAAVQSGSVSERQRALTRELEAVIPSIRQLEPDAVFILTSWADQSVVEGCIEMLLTLPAEIHLLPGYTLDKYSNARLTRLGPIASLQLVRLPLSRFELLQKRLFDIVLSAVGLVLLAPLLAAIAVLIKLDSPGPVFFFQRRYGFNQQPFRIFKFRTMTTLDDGPVVRQATQGDARITRVGRWLRATNLDELPQLINVLKGEMSLVGPRPHALAHNRVYEHVIARYASRHNVKPGITGWAQVHGVRGETDTPDKMQKRVEYDLFYIEHWSLSRDFLILLWTVISPKAYRNAH</sequence>
<comment type="similarity">
    <text evidence="2">Belongs to the bacterial sugar transferase family.</text>
</comment>
<proteinExistence type="inferred from homology"/>
<dbReference type="Pfam" id="PF02397">
    <property type="entry name" value="Bac_transf"/>
    <property type="match status" value="1"/>
</dbReference>
<dbReference type="InterPro" id="IPR017473">
    <property type="entry name" value="Undecaprenyl-P_gluc_Ptfrase"/>
</dbReference>
<dbReference type="Pfam" id="PF13727">
    <property type="entry name" value="CoA_binding_3"/>
    <property type="match status" value="1"/>
</dbReference>
<keyword evidence="3" id="KW-0808">Transferase</keyword>
<dbReference type="STRING" id="121290.APY04_0213"/>
<evidence type="ECO:0000256" key="6">
    <source>
        <dbReference type="ARBA" id="ARBA00023136"/>
    </source>
</evidence>
<keyword evidence="5 8" id="KW-1133">Transmembrane helix</keyword>
<dbReference type="AlphaFoldDB" id="A0A109BNV6"/>
<dbReference type="EMBL" id="LMTR01000015">
    <property type="protein sequence ID" value="KWT71930.1"/>
    <property type="molecule type" value="Genomic_DNA"/>
</dbReference>